<dbReference type="SUPFAM" id="SSF52540">
    <property type="entry name" value="P-loop containing nucleoside triphosphate hydrolases"/>
    <property type="match status" value="1"/>
</dbReference>
<dbReference type="AlphaFoldDB" id="A0A0P8CA52"/>
<accession>A0A0P8CA52</accession>
<protein>
    <submittedName>
        <fullName evidence="2">5-methylcytosine-specific restriction enzyme subunit McrB</fullName>
    </submittedName>
</protein>
<comment type="caution">
    <text evidence="2">The sequence shown here is derived from an EMBL/GenBank/DDBJ whole genome shotgun (WGS) entry which is preliminary data.</text>
</comment>
<organism evidence="2 3">
    <name type="scientific">Candidatus Methanoperedens nitratireducens</name>
    <dbReference type="NCBI Taxonomy" id="1392998"/>
    <lineage>
        <taxon>Archaea</taxon>
        <taxon>Methanobacteriati</taxon>
        <taxon>Methanobacteriota</taxon>
        <taxon>Stenosarchaea group</taxon>
        <taxon>Methanomicrobia</taxon>
        <taxon>Methanosarcinales</taxon>
        <taxon>ANME-2 cluster</taxon>
        <taxon>Candidatus Methanoperedentaceae</taxon>
        <taxon>Candidatus Methanoperedens</taxon>
    </lineage>
</organism>
<dbReference type="PANTHER" id="PTHR37291:SF1">
    <property type="entry name" value="TYPE IV METHYL-DIRECTED RESTRICTION ENZYME ECOKMCRB SUBUNIT"/>
    <property type="match status" value="1"/>
</dbReference>
<dbReference type="Pfam" id="PF07728">
    <property type="entry name" value="AAA_5"/>
    <property type="match status" value="1"/>
</dbReference>
<proteinExistence type="predicted"/>
<dbReference type="PANTHER" id="PTHR37291">
    <property type="entry name" value="5-METHYLCYTOSINE-SPECIFIC RESTRICTION ENZYME B"/>
    <property type="match status" value="1"/>
</dbReference>
<sequence length="457" mass="52427">MSKIDEIRTFIKEEALKFGANNEKDYVERNNTGNDALSQGGAYFGFISPDEDNSGPYHDFSLTILPDKDDKPWLVCLGIGSLGFKNDYELASFPGVRRLFFSLISSKGYCKTSFIDIENGLPRSFLAKLPHLKNTLKTYSKVLPACEIVEDPTSVEGKKIISAFVAGYAELRKWPSNNEHRKAKTTAISAVKKEESPDDEKDVLNLILSRKYVVLEGAPGTGKTMLGKKIGEKLNAEIFFTQFHAETNYSDFIYGIKPNLNQSNLNYQEQKGIFLQALQFAISNPFKNVLLIIDELNRANLSNILGPIFYLFEYQMDDNSVNIEICNGFSVKKIPKNFYVIGTMNTADRSLAVVDFALRRRFAWYTLKPRILETKAFFKDDFLTFQEIFYWYASSEELNLQPGHAYFIANSKEEMTQRIRYELFPLIREYLLEGIMLKAKEDFNEYFSDRIKDTLFK</sequence>
<dbReference type="InterPro" id="IPR003593">
    <property type="entry name" value="AAA+_ATPase"/>
</dbReference>
<dbReference type="Gene3D" id="3.40.50.300">
    <property type="entry name" value="P-loop containing nucleotide triphosphate hydrolases"/>
    <property type="match status" value="1"/>
</dbReference>
<dbReference type="GO" id="GO:0016887">
    <property type="term" value="F:ATP hydrolysis activity"/>
    <property type="evidence" value="ECO:0007669"/>
    <property type="project" value="InterPro"/>
</dbReference>
<dbReference type="InterPro" id="IPR011704">
    <property type="entry name" value="ATPase_dyneun-rel_AAA"/>
</dbReference>
<dbReference type="GO" id="GO:0005524">
    <property type="term" value="F:ATP binding"/>
    <property type="evidence" value="ECO:0007669"/>
    <property type="project" value="InterPro"/>
</dbReference>
<gene>
    <name evidence="2" type="ORF">MPEBLZ_01847</name>
</gene>
<feature type="domain" description="AAA+ ATPase" evidence="1">
    <location>
        <begin position="209"/>
        <end position="368"/>
    </location>
</feature>
<reference evidence="2 3" key="1">
    <citation type="submission" date="2015-09" db="EMBL/GenBank/DDBJ databases">
        <title>A metagenomics-based metabolic model of nitrate-dependent anaerobic oxidation of methane by Methanoperedens-like archaea.</title>
        <authorList>
            <person name="Arshad A."/>
            <person name="Speth D.R."/>
            <person name="De Graaf R.M."/>
            <person name="Op Den Camp H.J."/>
            <person name="Jetten M.S."/>
            <person name="Welte C.U."/>
        </authorList>
    </citation>
    <scope>NUCLEOTIDE SEQUENCE [LARGE SCALE GENOMIC DNA]</scope>
</reference>
<dbReference type="SMART" id="SM00382">
    <property type="entry name" value="AAA"/>
    <property type="match status" value="1"/>
</dbReference>
<dbReference type="InterPro" id="IPR052934">
    <property type="entry name" value="Methyl-DNA_Rec/Restrict_Enz"/>
</dbReference>
<dbReference type="Proteomes" id="UP000050360">
    <property type="component" value="Unassembled WGS sequence"/>
</dbReference>
<dbReference type="PATRIC" id="fig|1719120.3.peg.2019"/>
<evidence type="ECO:0000313" key="2">
    <source>
        <dbReference type="EMBL" id="KPQ43661.1"/>
    </source>
</evidence>
<dbReference type="InterPro" id="IPR027417">
    <property type="entry name" value="P-loop_NTPase"/>
</dbReference>
<dbReference type="EMBL" id="LKCM01000137">
    <property type="protein sequence ID" value="KPQ43661.1"/>
    <property type="molecule type" value="Genomic_DNA"/>
</dbReference>
<name>A0A0P8CA52_9EURY</name>
<evidence type="ECO:0000259" key="1">
    <source>
        <dbReference type="SMART" id="SM00382"/>
    </source>
</evidence>
<evidence type="ECO:0000313" key="3">
    <source>
        <dbReference type="Proteomes" id="UP000050360"/>
    </source>
</evidence>